<dbReference type="AlphaFoldDB" id="A0A1H8J485"/>
<accession>A0A1H8J485</accession>
<keyword evidence="2" id="KW-1185">Reference proteome</keyword>
<name>A0A1H8J485_9BACL</name>
<evidence type="ECO:0000313" key="2">
    <source>
        <dbReference type="Proteomes" id="UP000199695"/>
    </source>
</evidence>
<sequence>MKFFNVFFAQSFQTKVFNGAKEQALIKMGDDDEPPSNDI</sequence>
<evidence type="ECO:0000313" key="1">
    <source>
        <dbReference type="EMBL" id="SEN74778.1"/>
    </source>
</evidence>
<dbReference type="EMBL" id="FOCQ01000021">
    <property type="protein sequence ID" value="SEN74778.1"/>
    <property type="molecule type" value="Genomic_DNA"/>
</dbReference>
<proteinExistence type="predicted"/>
<organism evidence="1 2">
    <name type="scientific">Lihuaxuella thermophila</name>
    <dbReference type="NCBI Taxonomy" id="1173111"/>
    <lineage>
        <taxon>Bacteria</taxon>
        <taxon>Bacillati</taxon>
        <taxon>Bacillota</taxon>
        <taxon>Bacilli</taxon>
        <taxon>Bacillales</taxon>
        <taxon>Thermoactinomycetaceae</taxon>
        <taxon>Lihuaxuella</taxon>
    </lineage>
</organism>
<dbReference type="STRING" id="1173111.SAMN05444955_1219"/>
<reference evidence="1 2" key="1">
    <citation type="submission" date="2016-10" db="EMBL/GenBank/DDBJ databases">
        <authorList>
            <person name="de Groot N.N."/>
        </authorList>
    </citation>
    <scope>NUCLEOTIDE SEQUENCE [LARGE SCALE GENOMIC DNA]</scope>
    <source>
        <strain evidence="1 2">DSM 46701</strain>
    </source>
</reference>
<protein>
    <submittedName>
        <fullName evidence="1">Uncharacterized protein</fullName>
    </submittedName>
</protein>
<dbReference type="Proteomes" id="UP000199695">
    <property type="component" value="Unassembled WGS sequence"/>
</dbReference>
<gene>
    <name evidence="1" type="ORF">SAMN05444955_1219</name>
</gene>